<reference evidence="2 3" key="1">
    <citation type="submission" date="2018-09" db="EMBL/GenBank/DDBJ databases">
        <title>Paenibacillus SK2017-BO5.</title>
        <authorList>
            <person name="Piskunova J.V."/>
            <person name="Dubiley S.A."/>
            <person name="Severinov K.V."/>
        </authorList>
    </citation>
    <scope>NUCLEOTIDE SEQUENCE [LARGE SCALE GENOMIC DNA]</scope>
    <source>
        <strain evidence="2 3">BO5</strain>
    </source>
</reference>
<evidence type="ECO:0000313" key="2">
    <source>
        <dbReference type="EMBL" id="RJG17022.1"/>
    </source>
</evidence>
<organism evidence="2 3">
    <name type="scientific">Paenibacillus thiaminolyticus</name>
    <name type="common">Bacillus thiaminolyticus</name>
    <dbReference type="NCBI Taxonomy" id="49283"/>
    <lineage>
        <taxon>Bacteria</taxon>
        <taxon>Bacillati</taxon>
        <taxon>Bacillota</taxon>
        <taxon>Bacilli</taxon>
        <taxon>Bacillales</taxon>
        <taxon>Paenibacillaceae</taxon>
        <taxon>Paenibacillus</taxon>
    </lineage>
</organism>
<protein>
    <submittedName>
        <fullName evidence="2">Uncharacterized protein</fullName>
    </submittedName>
</protein>
<comment type="caution">
    <text evidence="2">The sequence shown here is derived from an EMBL/GenBank/DDBJ whole genome shotgun (WGS) entry which is preliminary data.</text>
</comment>
<dbReference type="EMBL" id="QYZD01000053">
    <property type="protein sequence ID" value="RJG17022.1"/>
    <property type="molecule type" value="Genomic_DNA"/>
</dbReference>
<evidence type="ECO:0000313" key="3">
    <source>
        <dbReference type="Proteomes" id="UP000266177"/>
    </source>
</evidence>
<accession>A0A3A3GEA7</accession>
<evidence type="ECO:0000256" key="1">
    <source>
        <dbReference type="SAM" id="MobiDB-lite"/>
    </source>
</evidence>
<dbReference type="Proteomes" id="UP000266177">
    <property type="component" value="Unassembled WGS sequence"/>
</dbReference>
<gene>
    <name evidence="2" type="ORF">DQX05_28340</name>
</gene>
<dbReference type="AlphaFoldDB" id="A0A3A3GEA7"/>
<name>A0A3A3GEA7_PANTH</name>
<proteinExistence type="predicted"/>
<sequence length="247" mass="28114">MIRLSTYTYKKPVIPKKSFMFSKIVSRKRYTESVAHFYHFEKSNGYLADDVNSIQTFDNELMALSNFTQYLVVSRIKTTVPGTARFSIVHNWVWDYKPFYLHKDKTGIAWSSDFNADPESAFYSYTATDKVTGARYDITQHTYDKYTPGAGIGWEFQLQKIVSDGKNNYFANKHSGGSYVIITKSHDGSGKNETSSATAKYFHKETNVSGSLSFSKGSKPEISISPSSAYDESPDKGALWYWKQKDE</sequence>
<feature type="region of interest" description="Disordered" evidence="1">
    <location>
        <begin position="208"/>
        <end position="234"/>
    </location>
</feature>